<organism evidence="5 7">
    <name type="scientific">Rotaria magnacalcarata</name>
    <dbReference type="NCBI Taxonomy" id="392030"/>
    <lineage>
        <taxon>Eukaryota</taxon>
        <taxon>Metazoa</taxon>
        <taxon>Spiralia</taxon>
        <taxon>Gnathifera</taxon>
        <taxon>Rotifera</taxon>
        <taxon>Eurotatoria</taxon>
        <taxon>Bdelloidea</taxon>
        <taxon>Philodinida</taxon>
        <taxon>Philodinidae</taxon>
        <taxon>Rotaria</taxon>
    </lineage>
</organism>
<comment type="caution">
    <text evidence="5">The sequence shown here is derived from an EMBL/GenBank/DDBJ whole genome shotgun (WGS) entry which is preliminary data.</text>
</comment>
<dbReference type="PANTHER" id="PTHR21646">
    <property type="entry name" value="UBIQUITIN CARBOXYL-TERMINAL HYDROLASE"/>
    <property type="match status" value="1"/>
</dbReference>
<dbReference type="AlphaFoldDB" id="A0A815NQH7"/>
<feature type="domain" description="USP" evidence="4">
    <location>
        <begin position="175"/>
        <end position="464"/>
    </location>
</feature>
<evidence type="ECO:0000256" key="1">
    <source>
        <dbReference type="ARBA" id="ARBA00000707"/>
    </source>
</evidence>
<dbReference type="InterPro" id="IPR018200">
    <property type="entry name" value="USP_CS"/>
</dbReference>
<evidence type="ECO:0000313" key="7">
    <source>
        <dbReference type="Proteomes" id="UP000663855"/>
    </source>
</evidence>
<feature type="compositionally biased region" description="Basic and acidic residues" evidence="3">
    <location>
        <begin position="99"/>
        <end position="112"/>
    </location>
</feature>
<dbReference type="PROSITE" id="PS00973">
    <property type="entry name" value="USP_2"/>
    <property type="match status" value="1"/>
</dbReference>
<evidence type="ECO:0000259" key="4">
    <source>
        <dbReference type="PROSITE" id="PS50235"/>
    </source>
</evidence>
<accession>A0A815NQH7</accession>
<dbReference type="SUPFAM" id="SSF54001">
    <property type="entry name" value="Cysteine proteinases"/>
    <property type="match status" value="1"/>
</dbReference>
<dbReference type="Gene3D" id="3.90.70.10">
    <property type="entry name" value="Cysteine proteinases"/>
    <property type="match status" value="1"/>
</dbReference>
<dbReference type="GO" id="GO:0006508">
    <property type="term" value="P:proteolysis"/>
    <property type="evidence" value="ECO:0007669"/>
    <property type="project" value="UniProtKB-KW"/>
</dbReference>
<dbReference type="GO" id="GO:0004843">
    <property type="term" value="F:cysteine-type deubiquitinase activity"/>
    <property type="evidence" value="ECO:0007669"/>
    <property type="project" value="UniProtKB-UniRule"/>
</dbReference>
<evidence type="ECO:0000313" key="5">
    <source>
        <dbReference type="EMBL" id="CAF1437681.1"/>
    </source>
</evidence>
<dbReference type="InterPro" id="IPR028889">
    <property type="entry name" value="USP"/>
</dbReference>
<dbReference type="Proteomes" id="UP000663855">
    <property type="component" value="Unassembled WGS sequence"/>
</dbReference>
<keyword evidence="2" id="KW-0378">Hydrolase</keyword>
<dbReference type="EMBL" id="CAJNOV010011125">
    <property type="protein sequence ID" value="CAF1437681.1"/>
    <property type="molecule type" value="Genomic_DNA"/>
</dbReference>
<dbReference type="InterPro" id="IPR001394">
    <property type="entry name" value="Peptidase_C19_UCH"/>
</dbReference>
<name>A0A815NQH7_9BILA</name>
<proteinExistence type="inferred from homology"/>
<sequence>MNYFPTKITILSKRRSASVNLDDKSKQLGAPSLPKFNRKSNTSRQKVSSLITLPRNKHSVSVNTIKMTVSPRNTTETIPGFYKQISPPIRPRTIVSSKSKVDHLPIPQERESTNNSQTNKDSHFAEKQITTAKSVNELEKLILSNINNTSQSSSNEKISPLKNITQSTCPTPGLCGLINIGNTCYMNSALQCLSNIPELTQWALNQKQHSTRENKDIISIYSSLIQSLWSGDNTTINPRDIKEIVSRSAPIFIGHVQRDSHEFLNSLLNALERTKSISIIAELFHIHTKSQVTCAGCNFIDMTDEITTFLPLPLPLPKHNLLNNEILLESLIHDFCLEENLDGLYYCNLCKQYVQAKQKTIICLPLPRVLVIQLKRFPFDHTFQKIDTFVRYKLEYKNLISNNDRYKLCAVSCHVGSLSSGHYTTVAKNILRHQWYEFNDNRVNEINQNSIITSNAYVLVYLKSDHSNSSIS</sequence>
<comment type="catalytic activity">
    <reaction evidence="1 2">
        <text>Thiol-dependent hydrolysis of ester, thioester, amide, peptide and isopeptide bonds formed by the C-terminal Gly of ubiquitin (a 76-residue protein attached to proteins as an intracellular targeting signal).</text>
        <dbReference type="EC" id="3.4.19.12"/>
    </reaction>
</comment>
<dbReference type="EC" id="3.4.19.12" evidence="2"/>
<feature type="region of interest" description="Disordered" evidence="3">
    <location>
        <begin position="94"/>
        <end position="121"/>
    </location>
</feature>
<dbReference type="Pfam" id="PF00443">
    <property type="entry name" value="UCH"/>
    <property type="match status" value="1"/>
</dbReference>
<evidence type="ECO:0000256" key="2">
    <source>
        <dbReference type="RuleBase" id="RU366025"/>
    </source>
</evidence>
<protein>
    <recommendedName>
        <fullName evidence="2">Ubiquitin carboxyl-terminal hydrolase</fullName>
        <ecNumber evidence="2">3.4.19.12</ecNumber>
    </recommendedName>
</protein>
<feature type="region of interest" description="Disordered" evidence="3">
    <location>
        <begin position="17"/>
        <end position="48"/>
    </location>
</feature>
<gene>
    <name evidence="6" type="ORF">BYL167_LOCUS19996</name>
    <name evidence="5" type="ORF">CJN711_LOCUS23902</name>
</gene>
<evidence type="ECO:0000313" key="6">
    <source>
        <dbReference type="EMBL" id="CAF4119294.1"/>
    </source>
</evidence>
<comment type="similarity">
    <text evidence="2">Belongs to the peptidase C19 family.</text>
</comment>
<dbReference type="InterPro" id="IPR050185">
    <property type="entry name" value="Ub_carboxyl-term_hydrolase"/>
</dbReference>
<dbReference type="PROSITE" id="PS50235">
    <property type="entry name" value="USP_3"/>
    <property type="match status" value="1"/>
</dbReference>
<dbReference type="Proteomes" id="UP000681967">
    <property type="component" value="Unassembled WGS sequence"/>
</dbReference>
<reference evidence="5" key="1">
    <citation type="submission" date="2021-02" db="EMBL/GenBank/DDBJ databases">
        <authorList>
            <person name="Nowell W R."/>
        </authorList>
    </citation>
    <scope>NUCLEOTIDE SEQUENCE</scope>
</reference>
<dbReference type="InterPro" id="IPR038765">
    <property type="entry name" value="Papain-like_cys_pep_sf"/>
</dbReference>
<keyword evidence="2" id="KW-0833">Ubl conjugation pathway</keyword>
<feature type="compositionally biased region" description="Polar residues" evidence="3">
    <location>
        <begin position="39"/>
        <end position="48"/>
    </location>
</feature>
<keyword evidence="2" id="KW-0788">Thiol protease</keyword>
<dbReference type="EMBL" id="CAJOBH010008644">
    <property type="protein sequence ID" value="CAF4119294.1"/>
    <property type="molecule type" value="Genomic_DNA"/>
</dbReference>
<dbReference type="GO" id="GO:0016579">
    <property type="term" value="P:protein deubiquitination"/>
    <property type="evidence" value="ECO:0007669"/>
    <property type="project" value="InterPro"/>
</dbReference>
<keyword evidence="2" id="KW-0645">Protease</keyword>
<evidence type="ECO:0000256" key="3">
    <source>
        <dbReference type="SAM" id="MobiDB-lite"/>
    </source>
</evidence>
<dbReference type="PROSITE" id="PS00972">
    <property type="entry name" value="USP_1"/>
    <property type="match status" value="1"/>
</dbReference>